<comment type="caution">
    <text evidence="1">The sequence shown here is derived from an EMBL/GenBank/DDBJ whole genome shotgun (WGS) entry which is preliminary data.</text>
</comment>
<name>M0FQW1_9EURY</name>
<dbReference type="AlphaFoldDB" id="M0FQW1"/>
<dbReference type="PATRIC" id="fig|1227481.4.peg.374"/>
<accession>M0FQW1</accession>
<dbReference type="InterPro" id="IPR036890">
    <property type="entry name" value="HATPase_C_sf"/>
</dbReference>
<evidence type="ECO:0000313" key="2">
    <source>
        <dbReference type="Proteomes" id="UP000011689"/>
    </source>
</evidence>
<sequence>MLNYGSGIGLWIVTMVIDEIDGALRYDAGDDGTRITLRIEG</sequence>
<keyword evidence="2" id="KW-1185">Reference proteome</keyword>
<organism evidence="1 2">
    <name type="scientific">Halorubrum hochstenium ATCC 700873</name>
    <dbReference type="NCBI Taxonomy" id="1227481"/>
    <lineage>
        <taxon>Archaea</taxon>
        <taxon>Methanobacteriati</taxon>
        <taxon>Methanobacteriota</taxon>
        <taxon>Stenosarchaea group</taxon>
        <taxon>Halobacteria</taxon>
        <taxon>Halobacteriales</taxon>
        <taxon>Haloferacaceae</taxon>
        <taxon>Halorubrum</taxon>
    </lineage>
</organism>
<protein>
    <submittedName>
        <fullName evidence="1">Uncharacterized protein</fullName>
    </submittedName>
</protein>
<evidence type="ECO:0000313" key="1">
    <source>
        <dbReference type="EMBL" id="ELZ60969.1"/>
    </source>
</evidence>
<reference evidence="1 2" key="1">
    <citation type="journal article" date="2014" name="PLoS Genet.">
        <title>Phylogenetically driven sequencing of extremely halophilic archaea reveals strategies for static and dynamic osmo-response.</title>
        <authorList>
            <person name="Becker E.A."/>
            <person name="Seitzer P.M."/>
            <person name="Tritt A."/>
            <person name="Larsen D."/>
            <person name="Krusor M."/>
            <person name="Yao A.I."/>
            <person name="Wu D."/>
            <person name="Madern D."/>
            <person name="Eisen J.A."/>
            <person name="Darling A.E."/>
            <person name="Facciotti M.T."/>
        </authorList>
    </citation>
    <scope>NUCLEOTIDE SEQUENCE [LARGE SCALE GENOMIC DNA]</scope>
    <source>
        <strain evidence="1 2">ATCC 700873</strain>
    </source>
</reference>
<dbReference type="Proteomes" id="UP000011689">
    <property type="component" value="Unassembled WGS sequence"/>
</dbReference>
<proteinExistence type="predicted"/>
<dbReference type="EMBL" id="AOJO01000009">
    <property type="protein sequence ID" value="ELZ60969.1"/>
    <property type="molecule type" value="Genomic_DNA"/>
</dbReference>
<dbReference type="SUPFAM" id="SSF55874">
    <property type="entry name" value="ATPase domain of HSP90 chaperone/DNA topoisomerase II/histidine kinase"/>
    <property type="match status" value="1"/>
</dbReference>
<gene>
    <name evidence="1" type="ORF">C467_01988</name>
</gene>